<evidence type="ECO:0000259" key="4">
    <source>
        <dbReference type="PROSITE" id="PS50943"/>
    </source>
</evidence>
<proteinExistence type="predicted"/>
<feature type="domain" description="HTH cro/C1-type" evidence="4">
    <location>
        <begin position="21"/>
        <end position="75"/>
    </location>
</feature>
<protein>
    <submittedName>
        <fullName evidence="5">DNA-binding transcriptional regulator, XRE-family HTH domain</fullName>
    </submittedName>
</protein>
<accession>A0A1M4VV13</accession>
<dbReference type="EMBL" id="FQUZ01000006">
    <property type="protein sequence ID" value="SHE72778.1"/>
    <property type="molecule type" value="Genomic_DNA"/>
</dbReference>
<dbReference type="Gene3D" id="1.10.260.40">
    <property type="entry name" value="lambda repressor-like DNA-binding domains"/>
    <property type="match status" value="1"/>
</dbReference>
<dbReference type="SUPFAM" id="SSF47413">
    <property type="entry name" value="lambda repressor-like DNA-binding domains"/>
    <property type="match status" value="1"/>
</dbReference>
<keyword evidence="2 5" id="KW-0238">DNA-binding</keyword>
<reference evidence="5 6" key="1">
    <citation type="submission" date="2016-11" db="EMBL/GenBank/DDBJ databases">
        <authorList>
            <person name="Jaros S."/>
            <person name="Januszkiewicz K."/>
            <person name="Wedrychowicz H."/>
        </authorList>
    </citation>
    <scope>NUCLEOTIDE SEQUENCE [LARGE SCALE GENOMIC DNA]</scope>
    <source>
        <strain evidence="5 6">DSM 16112</strain>
    </source>
</reference>
<dbReference type="PANTHER" id="PTHR46797">
    <property type="entry name" value="HTH-TYPE TRANSCRIPTIONAL REGULATOR"/>
    <property type="match status" value="1"/>
</dbReference>
<evidence type="ECO:0000256" key="2">
    <source>
        <dbReference type="ARBA" id="ARBA00023125"/>
    </source>
</evidence>
<dbReference type="OrthoDB" id="1097442at2"/>
<dbReference type="GO" id="GO:0003700">
    <property type="term" value="F:DNA-binding transcription factor activity"/>
    <property type="evidence" value="ECO:0007669"/>
    <property type="project" value="TreeGrafter"/>
</dbReference>
<evidence type="ECO:0000313" key="5">
    <source>
        <dbReference type="EMBL" id="SHE72778.1"/>
    </source>
</evidence>
<dbReference type="InterPro" id="IPR010982">
    <property type="entry name" value="Lambda_DNA-bd_dom_sf"/>
</dbReference>
<keyword evidence="3" id="KW-0804">Transcription</keyword>
<dbReference type="STRING" id="1122156.SAMN02745117_00737"/>
<dbReference type="PANTHER" id="PTHR46797:SF23">
    <property type="entry name" value="HTH-TYPE TRANSCRIPTIONAL REGULATOR SUTR"/>
    <property type="match status" value="1"/>
</dbReference>
<dbReference type="GO" id="GO:0003677">
    <property type="term" value="F:DNA binding"/>
    <property type="evidence" value="ECO:0007669"/>
    <property type="project" value="UniProtKB-KW"/>
</dbReference>
<evidence type="ECO:0000256" key="1">
    <source>
        <dbReference type="ARBA" id="ARBA00023015"/>
    </source>
</evidence>
<dbReference type="RefSeq" id="WP_073354774.1">
    <property type="nucleotide sequence ID" value="NZ_FQUZ01000006.1"/>
</dbReference>
<dbReference type="Pfam" id="PF01381">
    <property type="entry name" value="HTH_3"/>
    <property type="match status" value="1"/>
</dbReference>
<keyword evidence="1" id="KW-0805">Transcription regulation</keyword>
<dbReference type="Proteomes" id="UP000184327">
    <property type="component" value="Unassembled WGS sequence"/>
</dbReference>
<organism evidence="5 6">
    <name type="scientific">Lampropedia hyalina DSM 16112</name>
    <dbReference type="NCBI Taxonomy" id="1122156"/>
    <lineage>
        <taxon>Bacteria</taxon>
        <taxon>Pseudomonadati</taxon>
        <taxon>Pseudomonadota</taxon>
        <taxon>Betaproteobacteria</taxon>
        <taxon>Burkholderiales</taxon>
        <taxon>Comamonadaceae</taxon>
        <taxon>Lampropedia</taxon>
    </lineage>
</organism>
<dbReference type="PROSITE" id="PS50943">
    <property type="entry name" value="HTH_CROC1"/>
    <property type="match status" value="1"/>
</dbReference>
<dbReference type="InterPro" id="IPR050807">
    <property type="entry name" value="TransReg_Diox_bact_type"/>
</dbReference>
<dbReference type="CDD" id="cd00093">
    <property type="entry name" value="HTH_XRE"/>
    <property type="match status" value="1"/>
</dbReference>
<name>A0A1M4VV13_9BURK</name>
<dbReference type="SMART" id="SM00530">
    <property type="entry name" value="HTH_XRE"/>
    <property type="match status" value="1"/>
</dbReference>
<gene>
    <name evidence="5" type="ORF">SAMN02745117_00737</name>
</gene>
<dbReference type="AlphaFoldDB" id="A0A1M4VV13"/>
<evidence type="ECO:0000256" key="3">
    <source>
        <dbReference type="ARBA" id="ARBA00023163"/>
    </source>
</evidence>
<dbReference type="GO" id="GO:0005829">
    <property type="term" value="C:cytosol"/>
    <property type="evidence" value="ECO:0007669"/>
    <property type="project" value="TreeGrafter"/>
</dbReference>
<sequence length="81" mass="8907">MAKPSVRYAKNVHLVAFGLAVRAVRQRLGISQEELALAAELDRSYLGSVERGEANLALINMVRIAMALNTNVELLMKEAQL</sequence>
<evidence type="ECO:0000313" key="6">
    <source>
        <dbReference type="Proteomes" id="UP000184327"/>
    </source>
</evidence>
<keyword evidence="6" id="KW-1185">Reference proteome</keyword>
<dbReference type="InterPro" id="IPR001387">
    <property type="entry name" value="Cro/C1-type_HTH"/>
</dbReference>